<comment type="caution">
    <text evidence="5">The sequence shown here is derived from an EMBL/GenBank/DDBJ whole genome shotgun (WGS) entry which is preliminary data.</text>
</comment>
<dbReference type="PROSITE" id="PS50102">
    <property type="entry name" value="RRM"/>
    <property type="match status" value="2"/>
</dbReference>
<dbReference type="GO" id="GO:0003723">
    <property type="term" value="F:RNA binding"/>
    <property type="evidence" value="ECO:0007669"/>
    <property type="project" value="UniProtKB-UniRule"/>
</dbReference>
<evidence type="ECO:0000256" key="1">
    <source>
        <dbReference type="ARBA" id="ARBA00022884"/>
    </source>
</evidence>
<feature type="compositionally biased region" description="Basic residues" evidence="3">
    <location>
        <begin position="44"/>
        <end position="55"/>
    </location>
</feature>
<feature type="region of interest" description="Disordered" evidence="3">
    <location>
        <begin position="354"/>
        <end position="392"/>
    </location>
</feature>
<dbReference type="Gene3D" id="3.30.70.330">
    <property type="match status" value="2"/>
</dbReference>
<dbReference type="Pfam" id="PF00076">
    <property type="entry name" value="RRM_1"/>
    <property type="match status" value="1"/>
</dbReference>
<feature type="region of interest" description="Disordered" evidence="3">
    <location>
        <begin position="293"/>
        <end position="330"/>
    </location>
</feature>
<feature type="compositionally biased region" description="Basic and acidic residues" evidence="3">
    <location>
        <begin position="57"/>
        <end position="89"/>
    </location>
</feature>
<feature type="region of interest" description="Disordered" evidence="3">
    <location>
        <begin position="128"/>
        <end position="147"/>
    </location>
</feature>
<keyword evidence="1 2" id="KW-0694">RNA-binding</keyword>
<dbReference type="InterPro" id="IPR000504">
    <property type="entry name" value="RRM_dom"/>
</dbReference>
<sequence>MSSSPEPTPKKSKKSKDSKDSSSKKRKTLNEIEVDLSLPEPPSKKAKRALRRGKPLPHSENDDSDTNSKSKADGDKTAASAEGKKRSEHSVWIGNLSFATTKDSLSKFLVENSGGSITEDNITRIKLPVKKSATKGQEGVHSSRQDRMGNKGFAYVDVDGEGAMYAAIGLSESELEGRKLLIKDATNFEGRPAVKKEDASTKEGEGEVGADGRAVNSREGKMEEKGTGSKKIFVGNLPYQVTDDILRDNFEKCGEINWVKVATFEDSGKCKGYGWVSFREEEDAKNAVKGFTRVPEEELDVEDFEDKASEDDAGHGGEGEDGDEKKPKKVKMRKWWVNRIMGRDLKIEMAEDDQTRYQKRFKKGGKGGPRREDGENGDRKNRRKNNTAFAEDKVYAEDGDGYRTGGIVEAKGTKVTFD</sequence>
<dbReference type="InterPro" id="IPR035979">
    <property type="entry name" value="RBD_domain_sf"/>
</dbReference>
<evidence type="ECO:0000313" key="6">
    <source>
        <dbReference type="Proteomes" id="UP001201980"/>
    </source>
</evidence>
<feature type="compositionally biased region" description="Basic and acidic residues" evidence="3">
    <location>
        <begin position="306"/>
        <end position="326"/>
    </location>
</feature>
<dbReference type="PANTHER" id="PTHR23236">
    <property type="entry name" value="EUKARYOTIC TRANSLATION INITIATION FACTOR 4B/4H"/>
    <property type="match status" value="1"/>
</dbReference>
<feature type="region of interest" description="Disordered" evidence="3">
    <location>
        <begin position="1"/>
        <end position="91"/>
    </location>
</feature>
<proteinExistence type="predicted"/>
<feature type="compositionally biased region" description="Basic and acidic residues" evidence="3">
    <location>
        <begin position="216"/>
        <end position="227"/>
    </location>
</feature>
<protein>
    <recommendedName>
        <fullName evidence="4">RRM domain-containing protein</fullName>
    </recommendedName>
</protein>
<feature type="compositionally biased region" description="Basic and acidic residues" evidence="3">
    <location>
        <begin position="192"/>
        <end position="205"/>
    </location>
</feature>
<dbReference type="SUPFAM" id="SSF54928">
    <property type="entry name" value="RNA-binding domain, RBD"/>
    <property type="match status" value="1"/>
</dbReference>
<dbReference type="SMART" id="SM00360">
    <property type="entry name" value="RRM"/>
    <property type="match status" value="2"/>
</dbReference>
<name>A0AAD5RIW3_9PEZI</name>
<reference evidence="5" key="1">
    <citation type="submission" date="2022-07" db="EMBL/GenBank/DDBJ databases">
        <title>Draft genome sequence of Zalerion maritima ATCC 34329, a (micro)plastics degrading marine fungus.</title>
        <authorList>
            <person name="Paco A."/>
            <person name="Goncalves M.F.M."/>
            <person name="Rocha-Santos T.A.P."/>
            <person name="Alves A."/>
        </authorList>
    </citation>
    <scope>NUCLEOTIDE SEQUENCE</scope>
    <source>
        <strain evidence="5">ATCC 34329</strain>
    </source>
</reference>
<feature type="domain" description="RRM" evidence="4">
    <location>
        <begin position="230"/>
        <end position="352"/>
    </location>
</feature>
<dbReference type="EMBL" id="JAKWBI020000444">
    <property type="protein sequence ID" value="KAJ2894940.1"/>
    <property type="molecule type" value="Genomic_DNA"/>
</dbReference>
<evidence type="ECO:0000256" key="2">
    <source>
        <dbReference type="PROSITE-ProRule" id="PRU00176"/>
    </source>
</evidence>
<gene>
    <name evidence="5" type="ORF">MKZ38_007081</name>
</gene>
<dbReference type="PANTHER" id="PTHR23236:SF95">
    <property type="entry name" value="NUCLEOLAR PROTEIN 13"/>
    <property type="match status" value="1"/>
</dbReference>
<dbReference type="Proteomes" id="UP001201980">
    <property type="component" value="Unassembled WGS sequence"/>
</dbReference>
<evidence type="ECO:0000256" key="3">
    <source>
        <dbReference type="SAM" id="MobiDB-lite"/>
    </source>
</evidence>
<dbReference type="AlphaFoldDB" id="A0AAD5RIW3"/>
<keyword evidence="6" id="KW-1185">Reference proteome</keyword>
<feature type="region of interest" description="Disordered" evidence="3">
    <location>
        <begin position="192"/>
        <end position="227"/>
    </location>
</feature>
<organism evidence="5 6">
    <name type="scientific">Zalerion maritima</name>
    <dbReference type="NCBI Taxonomy" id="339359"/>
    <lineage>
        <taxon>Eukaryota</taxon>
        <taxon>Fungi</taxon>
        <taxon>Dikarya</taxon>
        <taxon>Ascomycota</taxon>
        <taxon>Pezizomycotina</taxon>
        <taxon>Sordariomycetes</taxon>
        <taxon>Lulworthiomycetidae</taxon>
        <taxon>Lulworthiales</taxon>
        <taxon>Lulworthiaceae</taxon>
        <taxon>Zalerion</taxon>
    </lineage>
</organism>
<feature type="compositionally biased region" description="Basic and acidic residues" evidence="3">
    <location>
        <begin position="369"/>
        <end position="379"/>
    </location>
</feature>
<accession>A0AAD5RIW3</accession>
<feature type="domain" description="RRM" evidence="4">
    <location>
        <begin position="89"/>
        <end position="187"/>
    </location>
</feature>
<evidence type="ECO:0000259" key="4">
    <source>
        <dbReference type="PROSITE" id="PS50102"/>
    </source>
</evidence>
<evidence type="ECO:0000313" key="5">
    <source>
        <dbReference type="EMBL" id="KAJ2894940.1"/>
    </source>
</evidence>
<dbReference type="GO" id="GO:0005730">
    <property type="term" value="C:nucleolus"/>
    <property type="evidence" value="ECO:0007669"/>
    <property type="project" value="TreeGrafter"/>
</dbReference>
<dbReference type="InterPro" id="IPR012677">
    <property type="entry name" value="Nucleotide-bd_a/b_plait_sf"/>
</dbReference>